<dbReference type="OrthoDB" id="7189881at2"/>
<dbReference type="PROSITE" id="PS51257">
    <property type="entry name" value="PROKAR_LIPOPROTEIN"/>
    <property type="match status" value="1"/>
</dbReference>
<dbReference type="Proteomes" id="UP000249842">
    <property type="component" value="Unassembled WGS sequence"/>
</dbReference>
<feature type="transmembrane region" description="Helical" evidence="1">
    <location>
        <begin position="188"/>
        <end position="207"/>
    </location>
</feature>
<name>A0A328B1D8_9CAUL</name>
<keyword evidence="2" id="KW-0732">Signal</keyword>
<proteinExistence type="predicted"/>
<sequence>MRVGAKLAALGAVVLALVLTACSALRVDTAADQQARAVFAAVQRGDWRAVEPQLSPMVAHDPQLRSRLEQVRAFVPVDAPTAVKVINWQRSAGWTLAQGRAATTSITYLYAYPHRSLVVNIVFDRSRDAPTIAGIHVVPSDPKVLAANRFDAPGKSAAQYGFLMACALSPLLMLAAAVAAATTRQLPVRWLWAVLAFVGVGTLWMNWTTGVLNVVPLAVNLVGAGVTQSLPPLSPWIVRMTLPVGAVVVLARVWFARRRATAQERTFT</sequence>
<protein>
    <recommendedName>
        <fullName evidence="5">DUF3887 domain-containing protein</fullName>
    </recommendedName>
</protein>
<evidence type="ECO:0000313" key="4">
    <source>
        <dbReference type="Proteomes" id="UP000249842"/>
    </source>
</evidence>
<organism evidence="3 4">
    <name type="scientific">Phenylobacterium hankyongense</name>
    <dbReference type="NCBI Taxonomy" id="1813876"/>
    <lineage>
        <taxon>Bacteria</taxon>
        <taxon>Pseudomonadati</taxon>
        <taxon>Pseudomonadota</taxon>
        <taxon>Alphaproteobacteria</taxon>
        <taxon>Caulobacterales</taxon>
        <taxon>Caulobacteraceae</taxon>
        <taxon>Phenylobacterium</taxon>
    </lineage>
</organism>
<reference evidence="4" key="1">
    <citation type="submission" date="2018-05" db="EMBL/GenBank/DDBJ databases">
        <authorList>
            <person name="Li X."/>
        </authorList>
    </citation>
    <scope>NUCLEOTIDE SEQUENCE [LARGE SCALE GENOMIC DNA]</scope>
    <source>
        <strain evidence="4">HKS-05</strain>
    </source>
</reference>
<dbReference type="RefSeq" id="WP_111458512.1">
    <property type="nucleotide sequence ID" value="NZ_QFYP01000001.1"/>
</dbReference>
<keyword evidence="1" id="KW-0472">Membrane</keyword>
<evidence type="ECO:0000256" key="1">
    <source>
        <dbReference type="SAM" id="Phobius"/>
    </source>
</evidence>
<gene>
    <name evidence="3" type="ORF">DJ021_16125</name>
</gene>
<feature type="transmembrane region" description="Helical" evidence="1">
    <location>
        <begin position="160"/>
        <end position="181"/>
    </location>
</feature>
<dbReference type="EMBL" id="QFYP01000001">
    <property type="protein sequence ID" value="RAK61220.1"/>
    <property type="molecule type" value="Genomic_DNA"/>
</dbReference>
<comment type="caution">
    <text evidence="3">The sequence shown here is derived from an EMBL/GenBank/DDBJ whole genome shotgun (WGS) entry which is preliminary data.</text>
</comment>
<dbReference type="AlphaFoldDB" id="A0A328B1D8"/>
<feature type="transmembrane region" description="Helical" evidence="1">
    <location>
        <begin position="236"/>
        <end position="255"/>
    </location>
</feature>
<keyword evidence="4" id="KW-1185">Reference proteome</keyword>
<evidence type="ECO:0000256" key="2">
    <source>
        <dbReference type="SAM" id="SignalP"/>
    </source>
</evidence>
<evidence type="ECO:0000313" key="3">
    <source>
        <dbReference type="EMBL" id="RAK61220.1"/>
    </source>
</evidence>
<feature type="signal peptide" evidence="2">
    <location>
        <begin position="1"/>
        <end position="26"/>
    </location>
</feature>
<keyword evidence="1" id="KW-1133">Transmembrane helix</keyword>
<accession>A0A328B1D8</accession>
<evidence type="ECO:0008006" key="5">
    <source>
        <dbReference type="Google" id="ProtNLM"/>
    </source>
</evidence>
<keyword evidence="1" id="KW-0812">Transmembrane</keyword>
<feature type="chain" id="PRO_5016400126" description="DUF3887 domain-containing protein" evidence="2">
    <location>
        <begin position="27"/>
        <end position="268"/>
    </location>
</feature>